<dbReference type="Gene3D" id="1.25.40.10">
    <property type="entry name" value="Tetratricopeptide repeat domain"/>
    <property type="match status" value="3"/>
</dbReference>
<evidence type="ECO:0008006" key="7">
    <source>
        <dbReference type="Google" id="ProtNLM"/>
    </source>
</evidence>
<dbReference type="Pfam" id="PF13432">
    <property type="entry name" value="TPR_16"/>
    <property type="match status" value="1"/>
</dbReference>
<dbReference type="GO" id="GO:0060271">
    <property type="term" value="P:cilium assembly"/>
    <property type="evidence" value="ECO:0000318"/>
    <property type="project" value="GO_Central"/>
</dbReference>
<dbReference type="AlphaFoldDB" id="A7RI59"/>
<dbReference type="Pfam" id="PF13181">
    <property type="entry name" value="TPR_8"/>
    <property type="match status" value="2"/>
</dbReference>
<evidence type="ECO:0000256" key="2">
    <source>
        <dbReference type="ARBA" id="ARBA00022803"/>
    </source>
</evidence>
<name>A7RI59_NEMVE</name>
<protein>
    <recommendedName>
        <fullName evidence="7">Cilia- and flagella-associated protein 70</fullName>
    </recommendedName>
</protein>
<dbReference type="InterPro" id="IPR019734">
    <property type="entry name" value="TPR_rpt"/>
</dbReference>
<keyword evidence="2 3" id="KW-0802">TPR repeat</keyword>
<dbReference type="InParanoid" id="A7RI59"/>
<dbReference type="STRING" id="45351.A7RI59"/>
<keyword evidence="6" id="KW-1185">Reference proteome</keyword>
<dbReference type="PhylomeDB" id="A7RI59"/>
<dbReference type="Proteomes" id="UP000001593">
    <property type="component" value="Unassembled WGS sequence"/>
</dbReference>
<reference evidence="5 6" key="1">
    <citation type="journal article" date="2007" name="Science">
        <title>Sea anemone genome reveals ancestral eumetazoan gene repertoire and genomic organization.</title>
        <authorList>
            <person name="Putnam N.H."/>
            <person name="Srivastava M."/>
            <person name="Hellsten U."/>
            <person name="Dirks B."/>
            <person name="Chapman J."/>
            <person name="Salamov A."/>
            <person name="Terry A."/>
            <person name="Shapiro H."/>
            <person name="Lindquist E."/>
            <person name="Kapitonov V.V."/>
            <person name="Jurka J."/>
            <person name="Genikhovich G."/>
            <person name="Grigoriev I.V."/>
            <person name="Lucas S.M."/>
            <person name="Steele R.E."/>
            <person name="Finnerty J.R."/>
            <person name="Technau U."/>
            <person name="Martindale M.Q."/>
            <person name="Rokhsar D.S."/>
        </authorList>
    </citation>
    <scope>NUCLEOTIDE SEQUENCE [LARGE SCALE GENOMIC DNA]</scope>
    <source>
        <strain evidence="6">CH2 X CH6</strain>
    </source>
</reference>
<dbReference type="InterPro" id="IPR052628">
    <property type="entry name" value="CFAP70"/>
</dbReference>
<evidence type="ECO:0000313" key="6">
    <source>
        <dbReference type="Proteomes" id="UP000001593"/>
    </source>
</evidence>
<evidence type="ECO:0000256" key="4">
    <source>
        <dbReference type="SAM" id="MobiDB-lite"/>
    </source>
</evidence>
<gene>
    <name evidence="5" type="ORF">NEMVEDRAFT_v1g158977</name>
</gene>
<feature type="compositionally biased region" description="Polar residues" evidence="4">
    <location>
        <begin position="740"/>
        <end position="774"/>
    </location>
</feature>
<dbReference type="GO" id="GO:0031514">
    <property type="term" value="C:motile cilium"/>
    <property type="evidence" value="ECO:0000318"/>
    <property type="project" value="GO_Central"/>
</dbReference>
<evidence type="ECO:0000313" key="5">
    <source>
        <dbReference type="EMBL" id="EDO49095.1"/>
    </source>
</evidence>
<feature type="compositionally biased region" description="Basic and acidic residues" evidence="4">
    <location>
        <begin position="776"/>
        <end position="789"/>
    </location>
</feature>
<dbReference type="HOGENOM" id="CLU_009208_0_0_1"/>
<dbReference type="GO" id="GO:0003341">
    <property type="term" value="P:cilium movement"/>
    <property type="evidence" value="ECO:0000318"/>
    <property type="project" value="GO_Central"/>
</dbReference>
<dbReference type="PANTHER" id="PTHR44314:SF1">
    <property type="entry name" value="CILIA- AND FLAGELLA-ASSOCIATED PROTEIN 70"/>
    <property type="match status" value="1"/>
</dbReference>
<dbReference type="InterPro" id="IPR011990">
    <property type="entry name" value="TPR-like_helical_dom_sf"/>
</dbReference>
<dbReference type="OMA" id="MSDYHMQ"/>
<proteinExistence type="predicted"/>
<dbReference type="PROSITE" id="PS50005">
    <property type="entry name" value="TPR"/>
    <property type="match status" value="1"/>
</dbReference>
<evidence type="ECO:0000256" key="1">
    <source>
        <dbReference type="ARBA" id="ARBA00022737"/>
    </source>
</evidence>
<keyword evidence="1" id="KW-0677">Repeat</keyword>
<organism evidence="5 6">
    <name type="scientific">Nematostella vectensis</name>
    <name type="common">Starlet sea anemone</name>
    <dbReference type="NCBI Taxonomy" id="45351"/>
    <lineage>
        <taxon>Eukaryota</taxon>
        <taxon>Metazoa</taxon>
        <taxon>Cnidaria</taxon>
        <taxon>Anthozoa</taxon>
        <taxon>Hexacorallia</taxon>
        <taxon>Actiniaria</taxon>
        <taxon>Edwardsiidae</taxon>
        <taxon>Nematostella</taxon>
    </lineage>
</organism>
<dbReference type="EMBL" id="DS469511">
    <property type="protein sequence ID" value="EDO49095.1"/>
    <property type="molecule type" value="Genomic_DNA"/>
</dbReference>
<dbReference type="SMART" id="SM00028">
    <property type="entry name" value="TPR"/>
    <property type="match status" value="8"/>
</dbReference>
<dbReference type="PANTHER" id="PTHR44314">
    <property type="entry name" value="CILIA- AND FLAGELLA-ASSOCIATED PROTEIN 70"/>
    <property type="match status" value="1"/>
</dbReference>
<sequence>MLLLFQQRGSKGDSINSLVRIELGGTYLGESPKVEANTETCTTEYNYNATFECAFDDPSSLDTIAHKPIIITIIEVLPKDKKGKEEKTNVLGQSCIDLLPLLQGKFKFSTIQPIHSVSQSTTTTDSSMESILVRKSIVEVQVSVAQPLLSEPQLAESNLLSIRVDSAYSIPEAWQPGQPFLYTISLPVPLTATRENPAVLPSGLLRTPQEKEPTNQRKWCAVPSASGTCIYIPDSVIEERPIPEDEDGELRDKEDVTFRTEAMQEKNRVTWNAERRCFLNAEAAESLQTKIAQNRVWPVEIMRTPFPQATKARGKQTAVDEDVAVSFHGVAYVNMAPLLYPGVNRIHGAYLVKPFVESEVFDRTKRKGNLAEEVARLASGMSRTLASAMGQKPAAPAKQGKTDAKAKPSGAVLKPEAGSESDSNEMKNIEGQQYLEARTFVTLEIVLSQPLVPKRPPSSLARKVAELIPPRPVFARKTGGAKKAVEDYHGQVATIANSLLEEFRWDLMRNSQRRKFLYELNTSGKYFALKEQLKHSVVKIVREKYLKTTAFTDKAELQAFLSELYVFLVDQMHQCVNKFISAEDAPEEPPPIADSTMLKHFAREAEVNQNYELAAKYYQERLARSKNDPSHWFDYGAFCLLIGDIAKAEECFKETIALDQKHVSGLLMFGCVSLTLERYEVAETFFEAATCVDPKSIIAWTMLGLYYDSIQNDIGAERAFLEANRPAHTAVPSTAGAPSVESQQGKRASVSKPHTQSSAIAPTKTQSPAPSGSVASHEETKPEPAKQVESKPAVRIFLRTAAFLLEVNALQMAESALAHELIVSNNEPNADYCIALARLRIQQGRYEDGEEQLNHALTLSHQNPDIWALIGHLKYLTGRTEEAQECYERTLSYITEASDMHAIYLRLASIYLEKGQFQEAKSTFLKACMRSPSCVSWLGVGIACYRLGELMEAEDALSEANILNNKDPEVWAYLSLVCLQTGRQLEAEQSYKYGLKLNLKDEALLNELHAVQTQVGFGNPVVC</sequence>
<feature type="region of interest" description="Disordered" evidence="4">
    <location>
        <begin position="727"/>
        <end position="790"/>
    </location>
</feature>
<accession>A7RI59</accession>
<dbReference type="SUPFAM" id="SSF48452">
    <property type="entry name" value="TPR-like"/>
    <property type="match status" value="2"/>
</dbReference>
<feature type="region of interest" description="Disordered" evidence="4">
    <location>
        <begin position="385"/>
        <end position="426"/>
    </location>
</feature>
<feature type="repeat" description="TPR" evidence="3">
    <location>
        <begin position="901"/>
        <end position="934"/>
    </location>
</feature>
<dbReference type="eggNOG" id="ENOG502QSJ2">
    <property type="taxonomic scope" value="Eukaryota"/>
</dbReference>
<evidence type="ECO:0000256" key="3">
    <source>
        <dbReference type="PROSITE-ProRule" id="PRU00339"/>
    </source>
</evidence>